<dbReference type="RefSeq" id="WP_179918435.1">
    <property type="nucleotide sequence ID" value="NZ_CP058909.1"/>
</dbReference>
<gene>
    <name evidence="1" type="ORF">HZS54_17880</name>
</gene>
<organism evidence="1 2">
    <name type="scientific">Halosimplex pelagicum</name>
    <dbReference type="NCBI Taxonomy" id="869886"/>
    <lineage>
        <taxon>Archaea</taxon>
        <taxon>Methanobacteriati</taxon>
        <taxon>Methanobacteriota</taxon>
        <taxon>Stenosarchaea group</taxon>
        <taxon>Halobacteria</taxon>
        <taxon>Halobacteriales</taxon>
        <taxon>Haloarculaceae</taxon>
        <taxon>Halosimplex</taxon>
    </lineage>
</organism>
<keyword evidence="2" id="KW-1185">Reference proteome</keyword>
<reference evidence="1 2" key="1">
    <citation type="submission" date="2020-07" db="EMBL/GenBank/DDBJ databases">
        <title>Halosimplex litoreum sp. nov. and Halosimplex rubrum sp. nov., isolated from different salt environments.</title>
        <authorList>
            <person name="Cui H."/>
        </authorList>
    </citation>
    <scope>NUCLEOTIDE SEQUENCE [LARGE SCALE GENOMIC DNA]</scope>
    <source>
        <strain evidence="1 2">R2</strain>
    </source>
</reference>
<evidence type="ECO:0000313" key="1">
    <source>
        <dbReference type="EMBL" id="QLH83386.1"/>
    </source>
</evidence>
<sequence length="54" mass="5653">MTEPESVAEYCPNCLSKLVEGKAALALCFACGADWPVGEPERYDAVDTTGGESA</sequence>
<protein>
    <submittedName>
        <fullName evidence="1">Uncharacterized protein</fullName>
    </submittedName>
</protein>
<proteinExistence type="predicted"/>
<dbReference type="Proteomes" id="UP000509346">
    <property type="component" value="Chromosome"/>
</dbReference>
<dbReference type="KEGG" id="hpel:HZS54_17880"/>
<dbReference type="GeneID" id="56084499"/>
<name>A0A7D5P8F0_9EURY</name>
<accession>A0A7D5P8F0</accession>
<dbReference type="EMBL" id="CP058909">
    <property type="protein sequence ID" value="QLH83386.1"/>
    <property type="molecule type" value="Genomic_DNA"/>
</dbReference>
<evidence type="ECO:0000313" key="2">
    <source>
        <dbReference type="Proteomes" id="UP000509346"/>
    </source>
</evidence>
<dbReference type="AlphaFoldDB" id="A0A7D5P8F0"/>